<reference evidence="8" key="1">
    <citation type="submission" date="2017-02" db="EMBL/GenBank/DDBJ databases">
        <authorList>
            <person name="Mornico D."/>
        </authorList>
    </citation>
    <scope>NUCLEOTIDE SEQUENCE [LARGE SCALE GENOMIC DNA]</scope>
</reference>
<keyword evidence="4 5" id="KW-0574">Periplasm</keyword>
<dbReference type="SUPFAM" id="SSF53850">
    <property type="entry name" value="Periplasmic binding protein-like II"/>
    <property type="match status" value="1"/>
</dbReference>
<sequence length="386" mass="43706">MPKNHMPKNNLVTRRRFLEMTGAGLIGLTGLGLAGCQQSGKNENEVADATSTQNAPATKRGKVVNVYNWTEYISDSVLKAFTAETGIEVVYSTFDSNEAMYAKLKLMRNSGDYDVIFPGTDFVDKMRKENMLEVLDHNKISNFKLLNKTLLNAEFDPENKYSVPYLWGSSGIAVNTKRIDLSSINSWDDLWLPQYKGRVMLMNDLRDVFSMSLLTLGYPTSTQDPYHIKAAYEKLATLMPNVRTFNSDAPRMPFMEGETYLGLAWNGEVIMAQDQGMPELDFVYPKEGVIMWMDNMAIPKNAKNLENAYTFIDFLMRPENSAIISEEIGYGSPSDAARALMPPKMANNEIIYPPADKMGHALFRRDVGDKTMALYQKYWDRLKVDM</sequence>
<gene>
    <name evidence="7" type="primary">potD_2</name>
    <name evidence="7" type="ORF">A1019T_02048</name>
</gene>
<comment type="subcellular location">
    <subcellularLocation>
        <location evidence="1 5">Periplasm</location>
    </subcellularLocation>
</comment>
<evidence type="ECO:0000256" key="2">
    <source>
        <dbReference type="ARBA" id="ARBA00022448"/>
    </source>
</evidence>
<evidence type="ECO:0000256" key="6">
    <source>
        <dbReference type="PIRSR" id="PIRSR019574-1"/>
    </source>
</evidence>
<dbReference type="OrthoDB" id="9769319at2"/>
<dbReference type="RefSeq" id="WP_077449427.1">
    <property type="nucleotide sequence ID" value="NZ_FUGD01000121.1"/>
</dbReference>
<evidence type="ECO:0000256" key="5">
    <source>
        <dbReference type="PIRNR" id="PIRNR019574"/>
    </source>
</evidence>
<dbReference type="Gene3D" id="3.40.190.10">
    <property type="entry name" value="Periplasmic binding protein-like II"/>
    <property type="match status" value="2"/>
</dbReference>
<organism evidence="7 8">
    <name type="scientific">Psychrobacter pasteurii</name>
    <dbReference type="NCBI Taxonomy" id="1945520"/>
    <lineage>
        <taxon>Bacteria</taxon>
        <taxon>Pseudomonadati</taxon>
        <taxon>Pseudomonadota</taxon>
        <taxon>Gammaproteobacteria</taxon>
        <taxon>Moraxellales</taxon>
        <taxon>Moraxellaceae</taxon>
        <taxon>Psychrobacter</taxon>
    </lineage>
</organism>
<evidence type="ECO:0000313" key="8">
    <source>
        <dbReference type="Proteomes" id="UP000188169"/>
    </source>
</evidence>
<dbReference type="STRING" id="1945520.A1019T_02048"/>
<keyword evidence="8" id="KW-1185">Reference proteome</keyword>
<evidence type="ECO:0000313" key="7">
    <source>
        <dbReference type="EMBL" id="SJM38060.1"/>
    </source>
</evidence>
<evidence type="ECO:0000256" key="3">
    <source>
        <dbReference type="ARBA" id="ARBA00022729"/>
    </source>
</evidence>
<accession>A0A1R4EHY4</accession>
<dbReference type="PANTHER" id="PTHR30222:SF17">
    <property type="entry name" value="SPERMIDINE_PUTRESCINE-BINDING PERIPLASMIC PROTEIN"/>
    <property type="match status" value="1"/>
</dbReference>
<name>A0A1R4EHY4_9GAMM</name>
<dbReference type="InterPro" id="IPR006059">
    <property type="entry name" value="SBP"/>
</dbReference>
<dbReference type="AlphaFoldDB" id="A0A1R4EHY4"/>
<keyword evidence="2 5" id="KW-0813">Transport</keyword>
<dbReference type="Pfam" id="PF13416">
    <property type="entry name" value="SBP_bac_8"/>
    <property type="match status" value="1"/>
</dbReference>
<dbReference type="GO" id="GO:0015846">
    <property type="term" value="P:polyamine transport"/>
    <property type="evidence" value="ECO:0007669"/>
    <property type="project" value="InterPro"/>
</dbReference>
<dbReference type="PRINTS" id="PR00909">
    <property type="entry name" value="SPERMDNBNDNG"/>
</dbReference>
<dbReference type="PANTHER" id="PTHR30222">
    <property type="entry name" value="SPERMIDINE/PUTRESCINE-BINDING PERIPLASMIC PROTEIN"/>
    <property type="match status" value="1"/>
</dbReference>
<evidence type="ECO:0000256" key="4">
    <source>
        <dbReference type="ARBA" id="ARBA00022764"/>
    </source>
</evidence>
<dbReference type="GO" id="GO:0042597">
    <property type="term" value="C:periplasmic space"/>
    <property type="evidence" value="ECO:0007669"/>
    <property type="project" value="UniProtKB-SubCell"/>
</dbReference>
<dbReference type="GO" id="GO:0019808">
    <property type="term" value="F:polyamine binding"/>
    <property type="evidence" value="ECO:0007669"/>
    <property type="project" value="InterPro"/>
</dbReference>
<feature type="binding site" evidence="6">
    <location>
        <position position="71"/>
    </location>
    <ligand>
        <name>spermidine</name>
        <dbReference type="ChEBI" id="CHEBI:57834"/>
    </ligand>
</feature>
<proteinExistence type="inferred from homology"/>
<dbReference type="EMBL" id="FUGD01000121">
    <property type="protein sequence ID" value="SJM38060.1"/>
    <property type="molecule type" value="Genomic_DNA"/>
</dbReference>
<keyword evidence="3" id="KW-0732">Signal</keyword>
<dbReference type="CDD" id="cd13590">
    <property type="entry name" value="PBP2_PotD_PotF_like"/>
    <property type="match status" value="1"/>
</dbReference>
<evidence type="ECO:0000256" key="1">
    <source>
        <dbReference type="ARBA" id="ARBA00004418"/>
    </source>
</evidence>
<dbReference type="InterPro" id="IPR001188">
    <property type="entry name" value="Sperm_putr-bd"/>
</dbReference>
<dbReference type="Proteomes" id="UP000188169">
    <property type="component" value="Unassembled WGS sequence"/>
</dbReference>
<dbReference type="PIRSF" id="PIRSF019574">
    <property type="entry name" value="Periplasmic_polyamine_BP"/>
    <property type="match status" value="1"/>
</dbReference>
<comment type="similarity">
    <text evidence="5">Belongs to the bacterial solute-binding protein PotD/PotF family.</text>
</comment>
<comment type="function">
    <text evidence="5">Required for the activity of the bacterial periplasmic transport system of putrescine.</text>
</comment>
<protein>
    <recommendedName>
        <fullName evidence="5">Putrescine-binding periplasmic protein</fullName>
    </recommendedName>
</protein>